<reference evidence="6 7" key="1">
    <citation type="journal article" date="2019" name="Int. J. Syst. Evol. Microbiol.">
        <title>The Draft Whole-Genome Sequence of the Antibiotic Producer Empedobacter haloabium ATCC 31962 Provides Indications for Its Taxonomic Reclassification.</title>
        <authorList>
            <person name="Miess H."/>
            <person name="Arlt P."/>
            <person name="Apel A.K."/>
            <person name="Weber T."/>
            <person name="Nieselt K."/>
            <person name="Hanssen F."/>
            <person name="Czemmel S."/>
            <person name="Nahnsen S."/>
            <person name="Gross H."/>
        </authorList>
    </citation>
    <scope>NUCLEOTIDE SEQUENCE [LARGE SCALE GENOMIC DNA]</scope>
    <source>
        <strain evidence="6 7">ATCC 31962</strain>
    </source>
</reference>
<evidence type="ECO:0000256" key="2">
    <source>
        <dbReference type="SAM" id="MobiDB-lite"/>
    </source>
</evidence>
<dbReference type="CDD" id="cd20684">
    <property type="entry name" value="CdiA-CT_Yk_RNaseA-like"/>
    <property type="match status" value="1"/>
</dbReference>
<accession>A0ABZ1UQM9</accession>
<dbReference type="NCBIfam" id="TIGR01643">
    <property type="entry name" value="YD_repeat_2x"/>
    <property type="match status" value="9"/>
</dbReference>
<evidence type="ECO:0000313" key="6">
    <source>
        <dbReference type="EMBL" id="WUR15025.1"/>
    </source>
</evidence>
<gene>
    <name evidence="6" type="ORF">E7V67_007930</name>
</gene>
<evidence type="ECO:0000259" key="3">
    <source>
        <dbReference type="Pfam" id="PF13946"/>
    </source>
</evidence>
<evidence type="ECO:0000259" key="5">
    <source>
        <dbReference type="Pfam" id="PF25023"/>
    </source>
</evidence>
<dbReference type="InterPro" id="IPR031325">
    <property type="entry name" value="RHS_repeat"/>
</dbReference>
<dbReference type="Proteomes" id="UP000321323">
    <property type="component" value="Chromosome"/>
</dbReference>
<feature type="domain" description="DUF4214" evidence="3">
    <location>
        <begin position="3858"/>
        <end position="3922"/>
    </location>
</feature>
<dbReference type="SUPFAM" id="SSF63829">
    <property type="entry name" value="Calcium-dependent phosphotriesterase"/>
    <property type="match status" value="1"/>
</dbReference>
<dbReference type="EMBL" id="CP136508">
    <property type="protein sequence ID" value="WUR15025.1"/>
    <property type="molecule type" value="Genomic_DNA"/>
</dbReference>
<feature type="region of interest" description="Disordered" evidence="2">
    <location>
        <begin position="5159"/>
        <end position="5179"/>
    </location>
</feature>
<dbReference type="Gene3D" id="2.180.10.10">
    <property type="entry name" value="RHS repeat-associated core"/>
    <property type="match status" value="8"/>
</dbReference>
<sequence>MVAIVGGKGFGLATGSAGELGKNGIFGEAAFGTSKEGVYLNVVNGNLSLQDKDGFVAVEGVNLAYTRTYNSLGSFGKGPGNNWSNGLARLNGAPRLAQQPSSPLVPFTRTAGDGSVSTFTYDTARGAYVSTDGGGAYQTIRWSATDAKWHWTGGRDDDKELYESYNDAGLLVASGDEGGKKATTAAPFGTRITYEYDARERLISVNTSSVGTSYAYRTLSDGNTELLVTQNMFTGATFRASYITDPLGRLVRVVTDLTPAIIGDEPANARAPATSYAVTYGYVGNTNLINSIVQDDGSALNIAYEGDKVASITERDNSAMPVRTTSFNYRTDGDRSVTRVTDPLGLVTTYTADAQGRLVEVAGPDSATPPLRLKFAYETNGDVHSVTDAANRTTEFKYDTHGNCVQQRDTDGNTVTRTFRLVDAANPARGYTSDVLTETAYAGTASTQPLTTRYVYHAAADKAHLVRFAITAQGRVTEYGYDAAGQRVREWTFLSKAYDLSRLAATALPTEADVATWANPGSAGAISRTDYIYERGLLVSRIAYASAPATDSASGASGAQTSRYKYDYAGNLLSSTENGIETSFTYDGLGRVLTKRTADGLTSGVTTYVYAGNAIGATITTPDGITTVKVYDSAGRLLTTQQSITASDGKLVEMLVTRNTYDAAGRLRMTTAPGGSKTVWLYDTAGRKVAEVGPDGALTEHIYTGDASLPTCIVRYGNLADLTTLFDGGQLRLGVTLDQLRTGPLAVTSDFDRKSWQRYDSQDRLVASADPEGYITRNTYDGAGRLVLTVRRAARLEPWQLAGGITWDATGDPQSADDRVTRMVYDADGLLTGKVETRGSLSTLTEYVYNGAGKLIETIAYGMPVMIPATLTAVAQLRPADTSAAIRERMLYDGHGRLRATLDGDNYLTEVIYNQDGRVARRIRYAAQWVSNTLPVLRNDTAEIEWPTANDRVTTYTYTMLGQVKDETVTDGKGAGAGGYEQTTYTYDKFGNVLSVVRTSGLTASRTYDAMGRLVSERAAANLAPTTYTYNAAGQRASMTDGNGNKTLYFYDPAGRLVYTIDAMRQATQQIYDAFGQVIAVRRYLSPAQAIAENATLEQVRAALQLSNGDLVSQFRYDNDGRLRYAIDAAGGVSETTYDAFGQAATLRYTSKAGIDMTAAVGKVPGAVVGTPLAALTQLSGAVGQRVKDVYTSTGRVTYTTDTSGAVESRTYDAYGRMTEKRLHANRAGSSGSTTPDSVESYAYDKRGNVILYKDAQGASTASTYSAFGELLTRTTGDVALAGTTLVTATTAYNVYNDDGRLVGTLDPAGTLTTFTYDNDGNVTRRLRYATTVTTAVTLANVYTVAWAAQGKDEDVRYFYQSGRLYATAKADVNGWSVETVDYDAAGNVQSRRAFATRMNKTPTVDTIQAWAGTAASASDAVQYTFYDAAGRPDVTAALQGNGADGIPNWSVTRTTYDAAGRVLERRALAQPLSAKALSGALLRAAPVGDSDAVTRYQYDGAGRVIATAVAQGKPAGGAMRWAVSGNVYDGAGNLVRTTQYATALEGTPPGDLLGTVRADKDNDRVTRGIFDAGNRLVATIDATGMVTGFVYDAKGNRVETRVYAAAANADGTLPLAGPLDRVSRTAYDLNGRARFEIDAAGAVTERRYDALGNVVQLVRYETPLSAFPAAAGADAVAKLVKAAAGDRSERYIYDQNGRLRFSVDAAGYFVEQRYDALGNRIATVSYPTELTPAERTGSESALVTALLASAGRQNAATTVLRPRTVGYTYDTLGRVLSTTDALQKAESYTYDAIGRRLTLKNKLNQIWTYTYDAAGRLLQEETPTVDSYSAAGLENIAQGPFMSPIPVSQLTRYAYDALGNLKTRSEGIRQHITETMLRSTRYEYDLAGRQVKTLLPPATVYDPAKDGPSSRAVRNETTLADLYVEVSYDTLGNAVRNRDVAGNVSYKSYDLAGRVSNEIDALGYVTHHKRNSFGEVAALTRYADAIPGIESYDPAQRAKVLKQREAAPANRVVRTEYDLLGRAVKVTEPASSLYDTHSLSGEPQLTAARTTVTRYNGFGEVAERNVYGADASGKALTQAASTLYYYDQRGDKRAQVDVLDATAPKGYLTTWKYDDAGRLTETQEFATAIGKWDAAQSLWTATSPQPPASASADRTTVYTYDANGNKLSELRKGAEVNAATTYAYDELGRLYSTTDASNTRDLIWYDALGRTVRTARVANSSAKNPYTQFRLDVFGNTVLRIEYADGTSALTPNPALDRITATVYDTLGRAVKTIDAENKTINYSYDRFGRVAKQWRSVTSAGTQETAFTINAYDALGRLVDVTQPGNVDLLANGAGTPATPPDTIRHTDYNAFGEAIANTVSSAGKVLRREETRYDNAGNAWLSNAGDGVYKVTLFDVQGNATSSIVSETIGALAGLTDASQALGRMDVRRTDTRYDMLGHVADSAVWNPLLTVLVREDGNWVRKPQQPGQVSDNSQLLIGDINDWGSVVTVRYRAKGTQEWTTAAPQRVHWLGDSLAFSTIGLDAGDLQYEVWVQAPGDTAARREAGTLTVKVTEREKLDRELVALYTMLFNRAPDANGLNFWLDAYNEGRDTAQLLSAMLLSEEAASRGYNADDPVKTITTIYQQAFGVAATDTRYKTEIAEWAGLYARAKSDRNDGRGQVLLDLLDAIRGAGGDLAKVIAAKTEALYGYMVKERGTNQFLADQLMQQAVTDLPGALKAGAEAAAAERNRTRIVQLYVALFGRVPEAKGVNDQLAKLAGAAMTDVVAGFLASAEAQAPWMYPSDKLSTDAYNQQLVTRLHHVMLGRPPTPTEQGKWMAKFAATPAITPAQFVLDLIDNVTGYRGQDKAPLAERNLFNNKVALAYESAVTKGNQIDGATGRAMLAGVTTAGDPQAALKAAQLGIKAALEAATLYEKTTSVAASGAPYEEMQRRVAQLYVVLLGRAPDKAGFNNYMTQLPATDADWTRIATGFLAVDELHPALRGWGTMSNDTFVRQLYVAALGTCPAAAEKEVLGYVDMLAKGMPRTELAWRVATGMLDSPGLPADQSGLRATFGNKVAVAMLMGTQLDIGNATVLRDVLNQVTATDIASAIRMLGDAALREMQAGAQRVQAAAAQGAQLAQAGANGGTAGANRDTALAKVEATPSARVRMQLMQMYVGLLGRSAATFRLSPDLDAINDYATRIGNASLEQTAQHFIESPEGQAIYAGLAPADFVRRVYSTVLGRPVSGIADVVPQATLDAWTAALGGTAPKTRGTVALGILNEVIGYQNGAPDARTVTFLSDRSGFSARVYDAYIEVDKAITTKVSELSAKAAPLSVRANELKTSLEALTQEYNAIQLQRQTDSAAASAALGRADKAGDGLGTLRLRVVQLYASLLQRPIAPQLFKEVDYHAQPDTALKTIAYAMLNGPDGSKMYSGLSDEAFVRTLYQNILGRTEVTPAEVDMYATQLRSGAGDPYARAQLAVTLLTAFLSYSEGHPAGVAYKERFDSKVAGFLLTMKAEAEAAANKASDDYGRVLPLYRDYETAKSKETAALKAKAAAVTWGDYGRDLLKLPTRHTVVDIYAALRGDADYKGVVDQMRNIHAGRSTDQLMADLIAVDYPADDEAFVRRLYLKVLNKANPTRAEVDWHLTNELRAKPPVSRVTVAKGFMNDASHPYAATTTLLEKQFIARAETDINAEQPAIDAAAEATRAVAAPLAKYNGAGITIEQATAKKLATSNELESLKELISANDAVIKADGAIKLAAETSIRYNAANSDWSKAQADYEVYGKPLAAMNAAAAPSRVISDALLAVASEARTAIGVATTRISTTRGAMYTQQIVQLYIVLLNRPPLLGELHYWHHRLLDRSANTSQLAATLMATPEAQRNALYPAGMSDAQFVTQLYNFGLGRDFKDDPTGLAFWTRQLSATVSRADLAVRFVAGVTTGVNADATNLNNRVAARLGVLAQGSESAADLAAYTTLVNISQRSIAAQYDSTGARALAADPAAGNAVRVVQLYTLLYNRVPEPSGVRFWLDALKQSNGDLVALARSMLGQAEEGKLLYPDALDNDSFLAKLFKDGLGHVPGAAETLKYRQQLASQSRAQVVLNLIADLAADGDDLLARATSVRFQSRVGAGLQSLAQDAQRDASALRVADEKVRAMDWKAIQPHTLAALPPVIGSSVSGIRTSGGTRDKYTVDRWGNILTVADARNSSWLTTMTYDGNNRVLTSTLPMTTQVKAGTTTLVSLQTTNKYDALGRLQSSTEGGSGVTRVTGYEYNAQGIVTRETHADGGSVSYTIDAFGQRIASTEMLDGTEKVVYNYDYDRLGRLVRRTSAVTEIANWQGIATGSATNDTKISARIVDTYGYDELGRRIAVGNGTLADTEGAQPVMSQVRRYRYDLGGNVIASYDGAPILAFYDAEMATYRVYDALNQKVAERENSTAGLETDLAKSQSWQYDGFGRVTLHVDLGGNRTSSTYNGAGQLASTDTVTVETDLQPAAYQRVTYSYETGTGLLLETKDIDYRDAAMTVALDNPSLSQLARYGYDRAGNRVSEQTWLLDAQGRRVRAVQANTLTYDARNRLTGIDSDVRRARYKVRYELDAFGNRGTVSTSYVNDVGDAKSITVDYAYDKMNRVVKVGGQVVTTYRDPKLVQQPAGPRRDDYAMPRDDVPSYWKEFDNKTITSHDIKYDFAGNRIEDKYLNGTLTTETYRYDALGRLSQILTNGTESGYRRYDSAGRVIASRDNAERQLNDYDAHGNLAYQRTLDGTGNNQRSMVSFNYDHGGNLSSYKAYSGNATQGQTTTNTYGTLRGSRLLTRTDVTNDGGPTKTSQMEYDANGFMIRVTGENARELINDRDGHVLEKTQNNVQTHTLIANGEMIGTSSAAHESFSNVHQVLSAASPNDSNTGVYVVQSDNEKLTSIAKNVWGDERLWYLIADANGLTAIDTPLKAGQQLVLPAKATTIYNGADTFRPYNASEVIGSTTPEMALPPPQAAKKGCGVIGQILTVIVAVVVTHYLGAIPGSIASQLTAMATGSQDKFDWKAVGRAAISAAVTQGMSELQGMPELFKGDTWQAAAARAAASNVVSQTVAVATGLQEKFEWRNVAASAAGAGVGQVTSQYLSGSNPVAAFLKGSPVTRATAIGFAAGVATAVARGGKIEIVQIAADAFGNALGNSLAGMGSQSGDAQQASRATKPISREQAERNMYGGLTSRQFLGGAKDWLSALETYDDPYGKSGNDERLSNYQAPIPQVVVDGGDVNQRLNAIFGLTPKNIGPVQMQSTQIDFLAAAAASDRRFYTSREAGASNGYSAAAWHIGGLLNEVGYDLAKTAQGAFQLVTDSNTRAAAYNALKFAANNPGVIVNDAIQGFKDFSNKPFAEQADSVFKFGAGGLATVGVGKVGMLAVDGAITGATATVRWLAPKAGSLLENYMYRTGGLAYAVEPGNEVGKNTIAAFSPIVTDGGLAAHEAAGGHLLLKHVAQTEAQLLNRLAAEPKITGSSSFYNRATAEVAISDALDVNQARINAWLGTSKPQMILEHTFMDNAGLTIQRGMTNAVDTSSLRLILRQDTSMPSGFRIHTGFPIQ</sequence>
<feature type="compositionally biased region" description="Polar residues" evidence="2">
    <location>
        <begin position="5160"/>
        <end position="5171"/>
    </location>
</feature>
<dbReference type="PANTHER" id="PTHR32305:SF15">
    <property type="entry name" value="PROTEIN RHSA-RELATED"/>
    <property type="match status" value="1"/>
</dbReference>
<feature type="domain" description="DUF4214" evidence="3">
    <location>
        <begin position="3416"/>
        <end position="3456"/>
    </location>
</feature>
<dbReference type="Pfam" id="PF13946">
    <property type="entry name" value="DUF4214"/>
    <property type="match status" value="2"/>
</dbReference>
<organism evidence="6 7">
    <name type="scientific">[Empedobacter] haloabium</name>
    <dbReference type="NCBI Taxonomy" id="592317"/>
    <lineage>
        <taxon>Bacteria</taxon>
        <taxon>Pseudomonadati</taxon>
        <taxon>Pseudomonadota</taxon>
        <taxon>Betaproteobacteria</taxon>
        <taxon>Burkholderiales</taxon>
        <taxon>Oxalobacteraceae</taxon>
        <taxon>Telluria group</taxon>
        <taxon>Telluria group incertae sedis</taxon>
    </lineage>
</organism>
<evidence type="ECO:0000256" key="1">
    <source>
        <dbReference type="ARBA" id="ARBA00022737"/>
    </source>
</evidence>
<dbReference type="Pfam" id="PF18431">
    <property type="entry name" value="RNAse_A_bac"/>
    <property type="match status" value="1"/>
</dbReference>
<dbReference type="Pfam" id="PF05593">
    <property type="entry name" value="RHS_repeat"/>
    <property type="match status" value="6"/>
</dbReference>
<dbReference type="InterPro" id="IPR041436">
    <property type="entry name" value="RNAse_A_bac"/>
</dbReference>
<name>A0ABZ1UQM9_9BURK</name>
<dbReference type="InterPro" id="IPR056823">
    <property type="entry name" value="TEN-like_YD-shell"/>
</dbReference>
<evidence type="ECO:0000313" key="7">
    <source>
        <dbReference type="Proteomes" id="UP000321323"/>
    </source>
</evidence>
<keyword evidence="7" id="KW-1185">Reference proteome</keyword>
<feature type="domain" description="Teneurin-like YD-shell" evidence="5">
    <location>
        <begin position="971"/>
        <end position="1138"/>
    </location>
</feature>
<feature type="domain" description="Bacterial CdiA-CT RNAse A" evidence="4">
    <location>
        <begin position="5451"/>
        <end position="5561"/>
    </location>
</feature>
<dbReference type="InterPro" id="IPR025282">
    <property type="entry name" value="DUF4214"/>
</dbReference>
<proteinExistence type="predicted"/>
<protein>
    <submittedName>
        <fullName evidence="6">DUF4214 domain-containing protein</fullName>
    </submittedName>
</protein>
<dbReference type="InterPro" id="IPR050708">
    <property type="entry name" value="T6SS_VgrG/RHS"/>
</dbReference>
<keyword evidence="1" id="KW-0677">Repeat</keyword>
<dbReference type="PANTHER" id="PTHR32305">
    <property type="match status" value="1"/>
</dbReference>
<dbReference type="Pfam" id="PF25023">
    <property type="entry name" value="TEN_YD-shell"/>
    <property type="match status" value="1"/>
</dbReference>
<dbReference type="InterPro" id="IPR006530">
    <property type="entry name" value="YD"/>
</dbReference>
<evidence type="ECO:0000259" key="4">
    <source>
        <dbReference type="Pfam" id="PF18431"/>
    </source>
</evidence>